<reference evidence="2 3" key="1">
    <citation type="journal article" date="2014" name="Int. J. Syst. Evol. Microbiol.">
        <title>Listeria floridensis sp. nov., Listeria aquatica sp. nov., Listeria cornellensis sp. nov., Listeria riparia sp. nov. and Listeria grandensis sp. nov., from agricultural and natural environments.</title>
        <authorList>
            <person name="den Bakker H.C."/>
            <person name="Warchocki S."/>
            <person name="Wright E.M."/>
            <person name="Allred A.F."/>
            <person name="Ahlstrom C."/>
            <person name="Manuel C.S."/>
            <person name="Stasiewicz M.J."/>
            <person name="Burrell A."/>
            <person name="Roof S."/>
            <person name="Strawn L."/>
            <person name="Fortes E.D."/>
            <person name="Nightingale K.K."/>
            <person name="Kephart D."/>
            <person name="Wiedmann M."/>
        </authorList>
    </citation>
    <scope>NUCLEOTIDE SEQUENCE [LARGE SCALE GENOMIC DNA]</scope>
    <source>
        <strain evidence="2 3">FSL S10-1187</strain>
    </source>
</reference>
<name>A0ABN0REL1_9LIST</name>
<keyword evidence="3" id="KW-1185">Reference proteome</keyword>
<evidence type="ECO:0000313" key="3">
    <source>
        <dbReference type="Proteomes" id="UP000019249"/>
    </source>
</evidence>
<dbReference type="RefSeq" id="WP_036097391.1">
    <property type="nucleotide sequence ID" value="NZ_AODF01000018.1"/>
</dbReference>
<dbReference type="InterPro" id="IPR018490">
    <property type="entry name" value="cNMP-bd_dom_sf"/>
</dbReference>
<organism evidence="2 3">
    <name type="scientific">Listeria floridensis FSL S10-1187</name>
    <dbReference type="NCBI Taxonomy" id="1265817"/>
    <lineage>
        <taxon>Bacteria</taxon>
        <taxon>Bacillati</taxon>
        <taxon>Bacillota</taxon>
        <taxon>Bacilli</taxon>
        <taxon>Bacillales</taxon>
        <taxon>Listeriaceae</taxon>
        <taxon>Listeria</taxon>
    </lineage>
</organism>
<protein>
    <recommendedName>
        <fullName evidence="4">Crp/Fnr family transcriptional regulator</fullName>
    </recommendedName>
</protein>
<dbReference type="SUPFAM" id="SSF51206">
    <property type="entry name" value="cAMP-binding domain-like"/>
    <property type="match status" value="1"/>
</dbReference>
<keyword evidence="1" id="KW-0010">Activator</keyword>
<dbReference type="EMBL" id="AODF01000018">
    <property type="protein sequence ID" value="EUJ31337.1"/>
    <property type="molecule type" value="Genomic_DNA"/>
</dbReference>
<evidence type="ECO:0000313" key="2">
    <source>
        <dbReference type="EMBL" id="EUJ31337.1"/>
    </source>
</evidence>
<gene>
    <name evidence="2" type="ORF">MFLO_08932</name>
</gene>
<proteinExistence type="predicted"/>
<evidence type="ECO:0000256" key="1">
    <source>
        <dbReference type="ARBA" id="ARBA00023159"/>
    </source>
</evidence>
<accession>A0ABN0REL1</accession>
<evidence type="ECO:0008006" key="4">
    <source>
        <dbReference type="Google" id="ProtNLM"/>
    </source>
</evidence>
<comment type="caution">
    <text evidence="2">The sequence shown here is derived from an EMBL/GenBank/DDBJ whole genome shotgun (WGS) entry which is preliminary data.</text>
</comment>
<sequence>MEGHREKINTMSWGIIIEELRLNQYQKGLVKTVSYEEGERIPENMQQHIGIVKSGSVFSFFSDHNSNVVNFCLSNNLIGLSNLFPDDRLEVKPLMHLALSKVEITLINQEYMLNYFSIRPAFMEYLIKCINSFYKSNIENYICLQDDVHERVYQVIEKLLPTHYYDGTEKAKKSINILNFLLDLCQVRYQERPALVGYFVRFGILHMEGDSVIFDFQAIKYSKLRIT</sequence>
<dbReference type="Proteomes" id="UP000019249">
    <property type="component" value="Unassembled WGS sequence"/>
</dbReference>